<keyword evidence="1" id="KW-0472">Membrane</keyword>
<dbReference type="Gene3D" id="3.40.140.10">
    <property type="entry name" value="Cytidine Deaminase, domain 2"/>
    <property type="match status" value="1"/>
</dbReference>
<dbReference type="EMBL" id="JBBPBN010000009">
    <property type="protein sequence ID" value="KAK9032022.1"/>
    <property type="molecule type" value="Genomic_DNA"/>
</dbReference>
<evidence type="ECO:0000313" key="2">
    <source>
        <dbReference type="EMBL" id="KAK9032022.1"/>
    </source>
</evidence>
<feature type="transmembrane region" description="Helical" evidence="1">
    <location>
        <begin position="41"/>
        <end position="63"/>
    </location>
</feature>
<comment type="caution">
    <text evidence="2">The sequence shown here is derived from an EMBL/GenBank/DDBJ whole genome shotgun (WGS) entry which is preliminary data.</text>
</comment>
<reference evidence="2 3" key="1">
    <citation type="journal article" date="2024" name="G3 (Bethesda)">
        <title>Genome assembly of Hibiscus sabdariffa L. provides insights into metabolisms of medicinal natural products.</title>
        <authorList>
            <person name="Kim T."/>
        </authorList>
    </citation>
    <scope>NUCLEOTIDE SEQUENCE [LARGE SCALE GENOMIC DNA]</scope>
    <source>
        <strain evidence="2">TK-2024</strain>
        <tissue evidence="2">Old leaves</tissue>
    </source>
</reference>
<dbReference type="Proteomes" id="UP001396334">
    <property type="component" value="Unassembled WGS sequence"/>
</dbReference>
<accession>A0ABR2T3D4</accession>
<name>A0ABR2T3D4_9ROSI</name>
<keyword evidence="3" id="KW-1185">Reference proteome</keyword>
<gene>
    <name evidence="2" type="ORF">V6N11_056306</name>
</gene>
<organism evidence="2 3">
    <name type="scientific">Hibiscus sabdariffa</name>
    <name type="common">roselle</name>
    <dbReference type="NCBI Taxonomy" id="183260"/>
    <lineage>
        <taxon>Eukaryota</taxon>
        <taxon>Viridiplantae</taxon>
        <taxon>Streptophyta</taxon>
        <taxon>Embryophyta</taxon>
        <taxon>Tracheophyta</taxon>
        <taxon>Spermatophyta</taxon>
        <taxon>Magnoliopsida</taxon>
        <taxon>eudicotyledons</taxon>
        <taxon>Gunneridae</taxon>
        <taxon>Pentapetalae</taxon>
        <taxon>rosids</taxon>
        <taxon>malvids</taxon>
        <taxon>Malvales</taxon>
        <taxon>Malvaceae</taxon>
        <taxon>Malvoideae</taxon>
        <taxon>Hibiscus</taxon>
    </lineage>
</organism>
<keyword evidence="1" id="KW-0812">Transmembrane</keyword>
<proteinExistence type="predicted"/>
<evidence type="ECO:0000313" key="3">
    <source>
        <dbReference type="Proteomes" id="UP001396334"/>
    </source>
</evidence>
<keyword evidence="1" id="KW-1133">Transmembrane helix</keyword>
<evidence type="ECO:0000256" key="1">
    <source>
        <dbReference type="SAM" id="Phobius"/>
    </source>
</evidence>
<protein>
    <submittedName>
        <fullName evidence="2">Uncharacterized protein</fullName>
    </submittedName>
</protein>
<sequence length="263" mass="29889">MGIREQYPDSGNAGRYSTTTAPLKASWANDRHYFKRITISALALLKMVACARFGVTIVVMGLMRGKNDANSIIEMYAFALHVEVLEKKSKPSRSTNDTLFLPINPIDNYDNNHKKNICSLAAPINSQHNRTLTQHEDTKTRVNAHTDAYEYMVDYYQTNEQVITRPKLMAFERLKTGVHCEQKARPSLSCLFWIPLFHIAAEKLEQVETSAPQALLKRRLEELHVDKITRDGAKITTEQVPGLMAQSNRSWKELSLPEPMVEA</sequence>